<dbReference type="PANTHER" id="PTHR28434">
    <property type="entry name" value="PROTEIN C3ORF33"/>
    <property type="match status" value="1"/>
</dbReference>
<dbReference type="InterPro" id="IPR035437">
    <property type="entry name" value="SNase_OB-fold_sf"/>
</dbReference>
<dbReference type="AlphaFoldDB" id="A0A3Q2YX09"/>
<dbReference type="GeneID" id="109518517"/>
<feature type="compositionally biased region" description="Basic and acidic residues" evidence="1">
    <location>
        <begin position="1"/>
        <end position="19"/>
    </location>
</feature>
<dbReference type="Gene3D" id="2.40.50.90">
    <property type="match status" value="1"/>
</dbReference>
<proteinExistence type="predicted"/>
<dbReference type="PANTHER" id="PTHR28434:SF1">
    <property type="entry name" value="PROTEIN C3ORF33"/>
    <property type="match status" value="1"/>
</dbReference>
<evidence type="ECO:0000313" key="2">
    <source>
        <dbReference type="Ensembl" id="ENSHCOP00000018217.1"/>
    </source>
</evidence>
<reference evidence="2" key="2">
    <citation type="submission" date="2025-09" db="UniProtKB">
        <authorList>
            <consortium name="Ensembl"/>
        </authorList>
    </citation>
    <scope>IDENTIFICATION</scope>
</reference>
<dbReference type="OrthoDB" id="6220511at2759"/>
<protein>
    <submittedName>
        <fullName evidence="2">Chromosome 3 open reading frame 33</fullName>
    </submittedName>
</protein>
<dbReference type="SUPFAM" id="SSF50199">
    <property type="entry name" value="Staphylococcal nuclease"/>
    <property type="match status" value="1"/>
</dbReference>
<dbReference type="InterPro" id="IPR042421">
    <property type="entry name" value="C3orf33-like"/>
</dbReference>
<dbReference type="GO" id="GO:0005615">
    <property type="term" value="C:extracellular space"/>
    <property type="evidence" value="ECO:0007669"/>
    <property type="project" value="TreeGrafter"/>
</dbReference>
<sequence>MRESSRETQTEDGRRHEPQTQRQNRASHNIVSTISWLVDDNLTLVRSISGGLALAGVILIARSIKLITKFQAVSEIPARFVENNVSLRGRVHSVKEQSLQVEHVPISLPLLSPLLTKHKGVPSSPLLVNLAGVDLTADGKLWLQRSVLPTQTVWLQLISRQDDTLHCFVTHNKGSSWGRSVNEQALSLGLARTAPVTGLSPDTRLYWRLHKRLHRAEVKAEKKRLGLWKEESQWKRVVKIVRHNALFRLIRRIFRKT</sequence>
<reference evidence="2" key="1">
    <citation type="submission" date="2025-08" db="UniProtKB">
        <authorList>
            <consortium name="Ensembl"/>
        </authorList>
    </citation>
    <scope>IDENTIFICATION</scope>
</reference>
<evidence type="ECO:0000256" key="1">
    <source>
        <dbReference type="SAM" id="MobiDB-lite"/>
    </source>
</evidence>
<dbReference type="OMA" id="ETWKENM"/>
<organism evidence="2 3">
    <name type="scientific">Hippocampus comes</name>
    <name type="common">Tiger tail seahorse</name>
    <dbReference type="NCBI Taxonomy" id="109280"/>
    <lineage>
        <taxon>Eukaryota</taxon>
        <taxon>Metazoa</taxon>
        <taxon>Chordata</taxon>
        <taxon>Craniata</taxon>
        <taxon>Vertebrata</taxon>
        <taxon>Euteleostomi</taxon>
        <taxon>Actinopterygii</taxon>
        <taxon>Neopterygii</taxon>
        <taxon>Teleostei</taxon>
        <taxon>Neoteleostei</taxon>
        <taxon>Acanthomorphata</taxon>
        <taxon>Syngnathiaria</taxon>
        <taxon>Syngnathiformes</taxon>
        <taxon>Syngnathoidei</taxon>
        <taxon>Syngnathidae</taxon>
        <taxon>Hippocampus</taxon>
    </lineage>
</organism>
<dbReference type="Ensembl" id="ENSHCOT00000011832.1">
    <property type="protein sequence ID" value="ENSHCOP00000018217.1"/>
    <property type="gene ID" value="ENSHCOG00000002587.1"/>
</dbReference>
<keyword evidence="3" id="KW-1185">Reference proteome</keyword>
<dbReference type="GeneTree" id="ENSGT00390000004493"/>
<name>A0A3Q2YX09_HIPCM</name>
<dbReference type="CTD" id="565816"/>
<feature type="region of interest" description="Disordered" evidence="1">
    <location>
        <begin position="1"/>
        <end position="26"/>
    </location>
</feature>
<accession>A0A3Q2YX09</accession>
<dbReference type="Proteomes" id="UP000264820">
    <property type="component" value="Unplaced"/>
</dbReference>
<dbReference type="RefSeq" id="XP_019729957.1">
    <property type="nucleotide sequence ID" value="XM_019874398.1"/>
</dbReference>
<evidence type="ECO:0000313" key="3">
    <source>
        <dbReference type="Proteomes" id="UP000264820"/>
    </source>
</evidence>